<keyword evidence="7 9" id="KW-0472">Membrane</keyword>
<accession>A0A448Z2U6</accession>
<name>A0A448Z2U6_9STRA</name>
<evidence type="ECO:0008006" key="12">
    <source>
        <dbReference type="Google" id="ProtNLM"/>
    </source>
</evidence>
<keyword evidence="5 9" id="KW-0812">Transmembrane</keyword>
<protein>
    <recommendedName>
        <fullName evidence="12">Glycosyltransferase family 92 protein</fullName>
    </recommendedName>
</protein>
<dbReference type="Pfam" id="PF01697">
    <property type="entry name" value="Glyco_transf_92"/>
    <property type="match status" value="1"/>
</dbReference>
<organism evidence="10 11">
    <name type="scientific">Pseudo-nitzschia multistriata</name>
    <dbReference type="NCBI Taxonomy" id="183589"/>
    <lineage>
        <taxon>Eukaryota</taxon>
        <taxon>Sar</taxon>
        <taxon>Stramenopiles</taxon>
        <taxon>Ochrophyta</taxon>
        <taxon>Bacillariophyta</taxon>
        <taxon>Bacillariophyceae</taxon>
        <taxon>Bacillariophycidae</taxon>
        <taxon>Bacillariales</taxon>
        <taxon>Bacillariaceae</taxon>
        <taxon>Pseudo-nitzschia</taxon>
    </lineage>
</organism>
<evidence type="ECO:0000256" key="4">
    <source>
        <dbReference type="ARBA" id="ARBA00022679"/>
    </source>
</evidence>
<reference evidence="10 11" key="1">
    <citation type="submission" date="2019-01" db="EMBL/GenBank/DDBJ databases">
        <authorList>
            <person name="Ferrante I. M."/>
        </authorList>
    </citation>
    <scope>NUCLEOTIDE SEQUENCE [LARGE SCALE GENOMIC DNA]</scope>
    <source>
        <strain evidence="10 11">B856</strain>
    </source>
</reference>
<keyword evidence="3" id="KW-0328">Glycosyltransferase</keyword>
<evidence type="ECO:0000256" key="7">
    <source>
        <dbReference type="ARBA" id="ARBA00023136"/>
    </source>
</evidence>
<keyword evidence="4" id="KW-0808">Transferase</keyword>
<dbReference type="GO" id="GO:0005737">
    <property type="term" value="C:cytoplasm"/>
    <property type="evidence" value="ECO:0007669"/>
    <property type="project" value="TreeGrafter"/>
</dbReference>
<dbReference type="Proteomes" id="UP000291116">
    <property type="component" value="Unassembled WGS sequence"/>
</dbReference>
<proteinExistence type="inferred from homology"/>
<evidence type="ECO:0000256" key="8">
    <source>
        <dbReference type="SAM" id="MobiDB-lite"/>
    </source>
</evidence>
<dbReference type="AlphaFoldDB" id="A0A448Z2U6"/>
<gene>
    <name evidence="10" type="ORF">PSNMU_V1.4_AUG-EV-PASAV3_0031030</name>
</gene>
<dbReference type="PANTHER" id="PTHR21461">
    <property type="entry name" value="GLYCOSYLTRANSFERASE FAMILY 92 PROTEIN"/>
    <property type="match status" value="1"/>
</dbReference>
<comment type="subcellular location">
    <subcellularLocation>
        <location evidence="1">Membrane</location>
        <topology evidence="1">Single-pass membrane protein</topology>
    </subcellularLocation>
</comment>
<dbReference type="GO" id="GO:0016020">
    <property type="term" value="C:membrane"/>
    <property type="evidence" value="ECO:0007669"/>
    <property type="project" value="UniProtKB-SubCell"/>
</dbReference>
<dbReference type="InterPro" id="IPR008166">
    <property type="entry name" value="Glyco_transf_92"/>
</dbReference>
<evidence type="ECO:0000256" key="3">
    <source>
        <dbReference type="ARBA" id="ARBA00022676"/>
    </source>
</evidence>
<evidence type="ECO:0000256" key="1">
    <source>
        <dbReference type="ARBA" id="ARBA00004167"/>
    </source>
</evidence>
<evidence type="ECO:0000313" key="10">
    <source>
        <dbReference type="EMBL" id="VEU36348.1"/>
    </source>
</evidence>
<feature type="region of interest" description="Disordered" evidence="8">
    <location>
        <begin position="1"/>
        <end position="22"/>
    </location>
</feature>
<evidence type="ECO:0000313" key="11">
    <source>
        <dbReference type="Proteomes" id="UP000291116"/>
    </source>
</evidence>
<sequence>MNRVLGVSPTMGTPNRDQQKRRKRHHNMLLRYFFFAVIVTRVLFLAFTQPLKVATDQRLESVWEGFPEVKTSTSPDIKEGAASALDGNKLLTAYLEPTESVTYTDKNQKLFVRNTSMSSLQLVTFPNVNNCSSLMKNFPVDEFPLGDPWLPWIHDYFPSLDGKSLHFVAQNRRRCQTGAANEKQMEFWAPQISLFQGIPIVVEDRNDTKNTPGGTRKKKQKTYRLASSFEEATHNATRFQCRFHHVGTKITTLSVFPFDYEYISWRKHKKAMIGPHGGKEQSMVWLSQLLFACPIPEEFQPLLLPPLTIESSKKQSAVNNDQPALYVDLIPIRTPVRSNDELLSDKLSAMRDIAIGSPYLNDVFGQHNIIPSMDNAGRWENLPLCRRSSSLHLSPIKSPMQLSTIGAKERNQKPHRLVACTWVSASYQRRGDIYTVSDSAKRLREWIHFHLMVGMDHIYVYDNTNRALSGNSSVIYDVTRSFRPDQVTYKAWPCKICNNNKPGNPSPGERSSQYAAESSCLKRYGELSEWMTFLDIDEYLVPMKQTEDGEYSWHPVMDEMDKLDKSVMKFLSSRGKPRIELTEKLEDQSVCIDPEEIERKRRGLPVEPCVGPMRNKTFLQVHNCDFIRPPKPQRFQRAMKQIYRPSFVLLHFVHYSTVTTAMTQYTNTKLDQRNSWGRLKKQEAKHELFMDELTQGALVHARSVLPHETRRRSAECLLGSKHDCTMGFLCNDDVQFFDKLHRDNVFQNPDKSFCNCWRNKVIEEVLVPKLERLLSIGPQEL</sequence>
<dbReference type="GO" id="GO:0016757">
    <property type="term" value="F:glycosyltransferase activity"/>
    <property type="evidence" value="ECO:0007669"/>
    <property type="project" value="UniProtKB-KW"/>
</dbReference>
<dbReference type="PANTHER" id="PTHR21461:SF69">
    <property type="entry name" value="GLYCOSYLTRANSFERASE FAMILY 92 PROTEIN"/>
    <property type="match status" value="1"/>
</dbReference>
<evidence type="ECO:0000256" key="6">
    <source>
        <dbReference type="ARBA" id="ARBA00022989"/>
    </source>
</evidence>
<evidence type="ECO:0000256" key="5">
    <source>
        <dbReference type="ARBA" id="ARBA00022692"/>
    </source>
</evidence>
<dbReference type="OrthoDB" id="2526284at2759"/>
<evidence type="ECO:0000256" key="9">
    <source>
        <dbReference type="SAM" id="Phobius"/>
    </source>
</evidence>
<feature type="transmembrane region" description="Helical" evidence="9">
    <location>
        <begin position="29"/>
        <end position="47"/>
    </location>
</feature>
<keyword evidence="6 9" id="KW-1133">Transmembrane helix</keyword>
<comment type="similarity">
    <text evidence="2">Belongs to the glycosyltransferase 92 family.</text>
</comment>
<dbReference type="EMBL" id="CAACVS010000086">
    <property type="protein sequence ID" value="VEU36348.1"/>
    <property type="molecule type" value="Genomic_DNA"/>
</dbReference>
<evidence type="ECO:0000256" key="2">
    <source>
        <dbReference type="ARBA" id="ARBA00007647"/>
    </source>
</evidence>
<keyword evidence="11" id="KW-1185">Reference proteome</keyword>